<evidence type="ECO:0000256" key="2">
    <source>
        <dbReference type="ARBA" id="ARBA00007242"/>
    </source>
</evidence>
<keyword evidence="7 11" id="KW-0472">Membrane</keyword>
<dbReference type="STRING" id="6573.A0A210Q958"/>
<dbReference type="InterPro" id="IPR038550">
    <property type="entry name" value="GPCR_3_9-Cys_sf"/>
</dbReference>
<evidence type="ECO:0000256" key="1">
    <source>
        <dbReference type="ARBA" id="ARBA00004651"/>
    </source>
</evidence>
<evidence type="ECO:0000256" key="9">
    <source>
        <dbReference type="ARBA" id="ARBA00023180"/>
    </source>
</evidence>
<dbReference type="InterPro" id="IPR001828">
    <property type="entry name" value="ANF_lig-bd_rcpt"/>
</dbReference>
<feature type="transmembrane region" description="Helical" evidence="11">
    <location>
        <begin position="409"/>
        <end position="429"/>
    </location>
</feature>
<keyword evidence="6" id="KW-0297">G-protein coupled receptor</keyword>
<keyword evidence="10" id="KW-0807">Transducer</keyword>
<keyword evidence="5 11" id="KW-1133">Transmembrane helix</keyword>
<keyword evidence="3" id="KW-1003">Cell membrane</keyword>
<evidence type="ECO:0000256" key="11">
    <source>
        <dbReference type="SAM" id="Phobius"/>
    </source>
</evidence>
<protein>
    <submittedName>
        <fullName evidence="13">Metabotropic glutamate receptor 7</fullName>
    </submittedName>
</protein>
<dbReference type="Gene3D" id="2.10.50.30">
    <property type="entry name" value="GPCR, family 3, nine cysteines domain"/>
    <property type="match status" value="1"/>
</dbReference>
<organism evidence="13 14">
    <name type="scientific">Mizuhopecten yessoensis</name>
    <name type="common">Japanese scallop</name>
    <name type="synonym">Patinopecten yessoensis</name>
    <dbReference type="NCBI Taxonomy" id="6573"/>
    <lineage>
        <taxon>Eukaryota</taxon>
        <taxon>Metazoa</taxon>
        <taxon>Spiralia</taxon>
        <taxon>Lophotrochozoa</taxon>
        <taxon>Mollusca</taxon>
        <taxon>Bivalvia</taxon>
        <taxon>Autobranchia</taxon>
        <taxon>Pteriomorphia</taxon>
        <taxon>Pectinida</taxon>
        <taxon>Pectinoidea</taxon>
        <taxon>Pectinidae</taxon>
        <taxon>Mizuhopecten</taxon>
    </lineage>
</organism>
<feature type="transmembrane region" description="Helical" evidence="11">
    <location>
        <begin position="592"/>
        <end position="614"/>
    </location>
</feature>
<evidence type="ECO:0000256" key="6">
    <source>
        <dbReference type="ARBA" id="ARBA00023040"/>
    </source>
</evidence>
<proteinExistence type="inferred from homology"/>
<keyword evidence="8 13" id="KW-0675">Receptor</keyword>
<sequence length="715" mass="80307">MVDIAKSFGWTYVSTLADEGNYGAKGIGAFAEISKHHDICIAQRLSISRDSTDDDFDNTVMKLIGNDRAKAVVMFVNEDNSKRLLRALMRSNRSDTLWFLASDSWGAKVHPVFGQEVAAVDAVTILPKRHVIEEFDEYFLNLSPEHNTQNPWFAEYWETIFNCSISRKAKTRKRCSGKENLRSLSVGYEQEGLVQFVIDSVYALAHALHELLADKCKGQYRHCNLSGKEILAYIRNVTFAGISGDTVRFNEKGDGLGKYDIYQYQARDDGRYEYVLIGDWTDSLRLNTSLIKWSKETGELPKSVCSDPCPFGSTKLEKGESCCWACIQCADNEYLEDEFTCTECAEGYHPNVNKSMCVPLPVLHLEWDSLWVILPIVFSSFGIVCTVLVVVVFIRYNSTPVIMASGRELCYVLLIGISMAYGTSLIMLIRPSIILCTLRRLGLGVSLCLIYAAMLTKTNRIYRIFNNGIKAMVKRPSYTSPRSQIFICMSMVSVQIVGGLTWLGFEQPDTMYVFQQSTFLVLKCRASQIAIIVSLMYNILLIIICTVYGIKTRKIPQNYNEAKCIAFTMYSTCIVWLAFIPIYFGASSDFKIEVTSLCMCVSISATVALVCLFAPKMYIVLLQPHKNVRKGASCASNKPSMSSRPCYDRQNSFGSFPLPLPNGGMFTNPVPVAPPNTQMTQTTFNDVFNDSFDDLSCDEITAMNNNEEQQMEADI</sequence>
<dbReference type="InterPro" id="IPR017978">
    <property type="entry name" value="GPCR_3_C"/>
</dbReference>
<comment type="subcellular location">
    <subcellularLocation>
        <location evidence="1">Cell membrane</location>
        <topology evidence="1">Multi-pass membrane protein</topology>
    </subcellularLocation>
</comment>
<dbReference type="InterPro" id="IPR011500">
    <property type="entry name" value="GPCR_3_9-Cys_dom"/>
</dbReference>
<evidence type="ECO:0000256" key="8">
    <source>
        <dbReference type="ARBA" id="ARBA00023170"/>
    </source>
</evidence>
<dbReference type="PANTHER" id="PTHR24060">
    <property type="entry name" value="METABOTROPIC GLUTAMATE RECEPTOR"/>
    <property type="match status" value="1"/>
</dbReference>
<dbReference type="GO" id="GO:0005886">
    <property type="term" value="C:plasma membrane"/>
    <property type="evidence" value="ECO:0007669"/>
    <property type="project" value="UniProtKB-SubCell"/>
</dbReference>
<feature type="transmembrane region" description="Helical" evidence="11">
    <location>
        <begin position="483"/>
        <end position="505"/>
    </location>
</feature>
<feature type="transmembrane region" description="Helical" evidence="11">
    <location>
        <begin position="562"/>
        <end position="586"/>
    </location>
</feature>
<dbReference type="SUPFAM" id="SSF53822">
    <property type="entry name" value="Periplasmic binding protein-like I"/>
    <property type="match status" value="1"/>
</dbReference>
<dbReference type="InterPro" id="IPR000337">
    <property type="entry name" value="GPCR_3"/>
</dbReference>
<evidence type="ECO:0000256" key="3">
    <source>
        <dbReference type="ARBA" id="ARBA00022475"/>
    </source>
</evidence>
<dbReference type="EMBL" id="NEDP02004538">
    <property type="protein sequence ID" value="OWF45266.1"/>
    <property type="molecule type" value="Genomic_DNA"/>
</dbReference>
<dbReference type="CDD" id="cd15934">
    <property type="entry name" value="7tmC_mGluRs_group2_3"/>
    <property type="match status" value="1"/>
</dbReference>
<comment type="caution">
    <text evidence="13">The sequence shown here is derived from an EMBL/GenBank/DDBJ whole genome shotgun (WGS) entry which is preliminary data.</text>
</comment>
<dbReference type="Proteomes" id="UP000242188">
    <property type="component" value="Unassembled WGS sequence"/>
</dbReference>
<evidence type="ECO:0000256" key="10">
    <source>
        <dbReference type="ARBA" id="ARBA00023224"/>
    </source>
</evidence>
<gene>
    <name evidence="13" type="ORF">KP79_PYT11289</name>
</gene>
<accession>A0A210Q958</accession>
<dbReference type="PRINTS" id="PR00593">
    <property type="entry name" value="MTABOTROPICR"/>
</dbReference>
<dbReference type="InterPro" id="IPR017979">
    <property type="entry name" value="GPCR_3_CS"/>
</dbReference>
<feature type="transmembrane region" description="Helical" evidence="11">
    <location>
        <begin position="370"/>
        <end position="397"/>
    </location>
</feature>
<feature type="domain" description="G-protein coupled receptors family 3 profile" evidence="12">
    <location>
        <begin position="371"/>
        <end position="636"/>
    </location>
</feature>
<name>A0A210Q958_MIZYE</name>
<comment type="similarity">
    <text evidence="2">Belongs to the G-protein coupled receptor 3 family.</text>
</comment>
<dbReference type="Pfam" id="PF00003">
    <property type="entry name" value="7tm_3"/>
    <property type="match status" value="1"/>
</dbReference>
<dbReference type="FunFam" id="3.40.50.2300:FF:000145">
    <property type="entry name" value="Glutamate receptor, metabotropic"/>
    <property type="match status" value="1"/>
</dbReference>
<feature type="transmembrane region" description="Helical" evidence="11">
    <location>
        <begin position="525"/>
        <end position="550"/>
    </location>
</feature>
<dbReference type="Gene3D" id="3.40.50.2300">
    <property type="match status" value="2"/>
</dbReference>
<dbReference type="GO" id="GO:0004930">
    <property type="term" value="F:G protein-coupled receptor activity"/>
    <property type="evidence" value="ECO:0007669"/>
    <property type="project" value="UniProtKB-KW"/>
</dbReference>
<evidence type="ECO:0000259" key="12">
    <source>
        <dbReference type="PROSITE" id="PS50259"/>
    </source>
</evidence>
<dbReference type="InterPro" id="IPR000162">
    <property type="entry name" value="GPCR_3_mtglu_rcpt"/>
</dbReference>
<keyword evidence="4 11" id="KW-0812">Transmembrane</keyword>
<reference evidence="13 14" key="1">
    <citation type="journal article" date="2017" name="Nat. Ecol. Evol.">
        <title>Scallop genome provides insights into evolution of bilaterian karyotype and development.</title>
        <authorList>
            <person name="Wang S."/>
            <person name="Zhang J."/>
            <person name="Jiao W."/>
            <person name="Li J."/>
            <person name="Xun X."/>
            <person name="Sun Y."/>
            <person name="Guo X."/>
            <person name="Huan P."/>
            <person name="Dong B."/>
            <person name="Zhang L."/>
            <person name="Hu X."/>
            <person name="Sun X."/>
            <person name="Wang J."/>
            <person name="Zhao C."/>
            <person name="Wang Y."/>
            <person name="Wang D."/>
            <person name="Huang X."/>
            <person name="Wang R."/>
            <person name="Lv J."/>
            <person name="Li Y."/>
            <person name="Zhang Z."/>
            <person name="Liu B."/>
            <person name="Lu W."/>
            <person name="Hui Y."/>
            <person name="Liang J."/>
            <person name="Zhou Z."/>
            <person name="Hou R."/>
            <person name="Li X."/>
            <person name="Liu Y."/>
            <person name="Li H."/>
            <person name="Ning X."/>
            <person name="Lin Y."/>
            <person name="Zhao L."/>
            <person name="Xing Q."/>
            <person name="Dou J."/>
            <person name="Li Y."/>
            <person name="Mao J."/>
            <person name="Guo H."/>
            <person name="Dou H."/>
            <person name="Li T."/>
            <person name="Mu C."/>
            <person name="Jiang W."/>
            <person name="Fu Q."/>
            <person name="Fu X."/>
            <person name="Miao Y."/>
            <person name="Liu J."/>
            <person name="Yu Q."/>
            <person name="Li R."/>
            <person name="Liao H."/>
            <person name="Li X."/>
            <person name="Kong Y."/>
            <person name="Jiang Z."/>
            <person name="Chourrout D."/>
            <person name="Li R."/>
            <person name="Bao Z."/>
        </authorList>
    </citation>
    <scope>NUCLEOTIDE SEQUENCE [LARGE SCALE GENOMIC DNA]</scope>
    <source>
        <strain evidence="13 14">PY_sf001</strain>
    </source>
</reference>
<dbReference type="Pfam" id="PF01094">
    <property type="entry name" value="ANF_receptor"/>
    <property type="match status" value="1"/>
</dbReference>
<keyword evidence="9" id="KW-0325">Glycoprotein</keyword>
<evidence type="ECO:0000313" key="13">
    <source>
        <dbReference type="EMBL" id="OWF45266.1"/>
    </source>
</evidence>
<dbReference type="PROSITE" id="PS50259">
    <property type="entry name" value="G_PROTEIN_RECEP_F3_4"/>
    <property type="match status" value="1"/>
</dbReference>
<dbReference type="OrthoDB" id="425344at2759"/>
<dbReference type="PROSITE" id="PS00981">
    <property type="entry name" value="G_PROTEIN_RECEP_F3_3"/>
    <property type="match status" value="1"/>
</dbReference>
<dbReference type="PROSITE" id="PS00980">
    <property type="entry name" value="G_PROTEIN_RECEP_F3_2"/>
    <property type="match status" value="1"/>
</dbReference>
<evidence type="ECO:0000256" key="7">
    <source>
        <dbReference type="ARBA" id="ARBA00023136"/>
    </source>
</evidence>
<feature type="transmembrane region" description="Helical" evidence="11">
    <location>
        <begin position="441"/>
        <end position="462"/>
    </location>
</feature>
<keyword evidence="14" id="KW-1185">Reference proteome</keyword>
<evidence type="ECO:0000256" key="5">
    <source>
        <dbReference type="ARBA" id="ARBA00022989"/>
    </source>
</evidence>
<evidence type="ECO:0000256" key="4">
    <source>
        <dbReference type="ARBA" id="ARBA00022692"/>
    </source>
</evidence>
<dbReference type="InterPro" id="IPR028082">
    <property type="entry name" value="Peripla_BP_I"/>
</dbReference>
<dbReference type="InterPro" id="IPR050726">
    <property type="entry name" value="mGluR"/>
</dbReference>
<evidence type="ECO:0000313" key="14">
    <source>
        <dbReference type="Proteomes" id="UP000242188"/>
    </source>
</evidence>
<dbReference type="AlphaFoldDB" id="A0A210Q958"/>
<dbReference type="PRINTS" id="PR00248">
    <property type="entry name" value="GPCRMGR"/>
</dbReference>
<dbReference type="FunFam" id="2.10.50.30:FF:000001">
    <property type="entry name" value="metabotropic glutamate receptor 1"/>
    <property type="match status" value="1"/>
</dbReference>
<dbReference type="Pfam" id="PF07562">
    <property type="entry name" value="NCD3G"/>
    <property type="match status" value="1"/>
</dbReference>